<evidence type="ECO:0000313" key="2">
    <source>
        <dbReference type="EMBL" id="CAB4761742.1"/>
    </source>
</evidence>
<dbReference type="AlphaFoldDB" id="A0A6J6UPN2"/>
<sequence length="61" mass="6220">MITCSTSCGATPARRNASAIAKPPSSAALNEASAPLIFPIGVLAPATIYEPGMVTPFNLLF</sequence>
<organism evidence="2">
    <name type="scientific">freshwater metagenome</name>
    <dbReference type="NCBI Taxonomy" id="449393"/>
    <lineage>
        <taxon>unclassified sequences</taxon>
        <taxon>metagenomes</taxon>
        <taxon>ecological metagenomes</taxon>
    </lineage>
</organism>
<proteinExistence type="predicted"/>
<name>A0A6J6UPN2_9ZZZZ</name>
<accession>A0A6J6UPN2</accession>
<gene>
    <name evidence="1" type="ORF">UFOPK2292_00414</name>
    <name evidence="2" type="ORF">UFOPK2855_00703</name>
</gene>
<evidence type="ECO:0000313" key="1">
    <source>
        <dbReference type="EMBL" id="CAB4663493.1"/>
    </source>
</evidence>
<reference evidence="2" key="1">
    <citation type="submission" date="2020-05" db="EMBL/GenBank/DDBJ databases">
        <authorList>
            <person name="Chiriac C."/>
            <person name="Salcher M."/>
            <person name="Ghai R."/>
            <person name="Kavagutti S V."/>
        </authorList>
    </citation>
    <scope>NUCLEOTIDE SEQUENCE</scope>
</reference>
<protein>
    <submittedName>
        <fullName evidence="2">Unannotated protein</fullName>
    </submittedName>
</protein>
<dbReference type="EMBL" id="CAEZZK010000123">
    <property type="protein sequence ID" value="CAB4761742.1"/>
    <property type="molecule type" value="Genomic_DNA"/>
</dbReference>
<dbReference type="EMBL" id="CAEZWU010000044">
    <property type="protein sequence ID" value="CAB4663493.1"/>
    <property type="molecule type" value="Genomic_DNA"/>
</dbReference>